<dbReference type="Pfam" id="PF01546">
    <property type="entry name" value="Peptidase_M20"/>
    <property type="match status" value="1"/>
</dbReference>
<feature type="compositionally biased region" description="Low complexity" evidence="5">
    <location>
        <begin position="489"/>
        <end position="500"/>
    </location>
</feature>
<feature type="region of interest" description="Disordered" evidence="5">
    <location>
        <begin position="17"/>
        <end position="100"/>
    </location>
</feature>
<protein>
    <recommendedName>
        <fullName evidence="6">Peptidase M20 dimerisation domain-containing protein</fullName>
    </recommendedName>
</protein>
<keyword evidence="3" id="KW-0479">Metal-binding</keyword>
<dbReference type="eggNOG" id="KOG2276">
    <property type="taxonomic scope" value="Eukaryota"/>
</dbReference>
<dbReference type="AlphaFoldDB" id="M3J6Y6"/>
<reference evidence="7 8" key="1">
    <citation type="submission" date="2013-02" db="EMBL/GenBank/DDBJ databases">
        <title>Genome sequence of Candida maltosa Xu316, a potential industrial strain for xylitol and ethanol production.</title>
        <authorList>
            <person name="Yu J."/>
            <person name="Wang Q."/>
            <person name="Geng X."/>
            <person name="Bao W."/>
            <person name="He P."/>
            <person name="Cai J."/>
        </authorList>
    </citation>
    <scope>NUCLEOTIDE SEQUENCE [LARGE SCALE GENOMIC DNA]</scope>
    <source>
        <strain evidence="8">Xu316</strain>
    </source>
</reference>
<feature type="compositionally biased region" description="Polar residues" evidence="5">
    <location>
        <begin position="64"/>
        <end position="86"/>
    </location>
</feature>
<keyword evidence="2" id="KW-0645">Protease</keyword>
<evidence type="ECO:0000313" key="8">
    <source>
        <dbReference type="Proteomes" id="UP000011777"/>
    </source>
</evidence>
<dbReference type="Pfam" id="PF00400">
    <property type="entry name" value="WD40"/>
    <property type="match status" value="2"/>
</dbReference>
<feature type="compositionally biased region" description="Polar residues" evidence="5">
    <location>
        <begin position="24"/>
        <end position="42"/>
    </location>
</feature>
<dbReference type="GO" id="GO:0008233">
    <property type="term" value="F:peptidase activity"/>
    <property type="evidence" value="ECO:0007669"/>
    <property type="project" value="UniProtKB-KW"/>
</dbReference>
<dbReference type="InterPro" id="IPR015943">
    <property type="entry name" value="WD40/YVTN_repeat-like_dom_sf"/>
</dbReference>
<proteinExistence type="inferred from homology"/>
<evidence type="ECO:0000256" key="2">
    <source>
        <dbReference type="ARBA" id="ARBA00022670"/>
    </source>
</evidence>
<dbReference type="GO" id="GO:0006751">
    <property type="term" value="P:glutathione catabolic process"/>
    <property type="evidence" value="ECO:0007669"/>
    <property type="project" value="InterPro"/>
</dbReference>
<comment type="caution">
    <text evidence="7">The sequence shown here is derived from an EMBL/GenBank/DDBJ whole genome shotgun (WGS) entry which is preliminary data.</text>
</comment>
<dbReference type="InterPro" id="IPR001680">
    <property type="entry name" value="WD40_rpt"/>
</dbReference>
<evidence type="ECO:0000313" key="7">
    <source>
        <dbReference type="EMBL" id="EMG47843.1"/>
    </source>
</evidence>
<dbReference type="InterPro" id="IPR036322">
    <property type="entry name" value="WD40_repeat_dom_sf"/>
</dbReference>
<dbReference type="SMART" id="SM00320">
    <property type="entry name" value="WD40"/>
    <property type="match status" value="6"/>
</dbReference>
<dbReference type="InterPro" id="IPR002933">
    <property type="entry name" value="Peptidase_M20"/>
</dbReference>
<dbReference type="InterPro" id="IPR017149">
    <property type="entry name" value="GSH_degradosome_Dug2"/>
</dbReference>
<dbReference type="Gene3D" id="3.40.630.10">
    <property type="entry name" value="Zn peptidases"/>
    <property type="match status" value="1"/>
</dbReference>
<dbReference type="PIRSF" id="PIRSF037237">
    <property type="entry name" value="Peptidase_WD_repeats_DUG2"/>
    <property type="match status" value="1"/>
</dbReference>
<dbReference type="OrthoDB" id="7832001at2759"/>
<evidence type="ECO:0000256" key="4">
    <source>
        <dbReference type="ARBA" id="ARBA00022801"/>
    </source>
</evidence>
<organism evidence="7 8">
    <name type="scientific">Candida maltosa (strain Xu316)</name>
    <name type="common">Yeast</name>
    <dbReference type="NCBI Taxonomy" id="1245528"/>
    <lineage>
        <taxon>Eukaryota</taxon>
        <taxon>Fungi</taxon>
        <taxon>Dikarya</taxon>
        <taxon>Ascomycota</taxon>
        <taxon>Saccharomycotina</taxon>
        <taxon>Pichiomycetes</taxon>
        <taxon>Debaryomycetaceae</taxon>
        <taxon>Candida/Lodderomyces clade</taxon>
        <taxon>Candida</taxon>
    </lineage>
</organism>
<evidence type="ECO:0000256" key="3">
    <source>
        <dbReference type="ARBA" id="ARBA00022723"/>
    </source>
</evidence>
<accession>M3J6Y6</accession>
<sequence>MIPLTNIHESEYTSLDRKPLPISSVPSTDNLVHTPRTNTPIRLNSPHISSISDKHRSSSPPHLASQNISNFPNLNGRSTTPCSIETGQEEEDDGEPLLKDNSELPTLLHKWSHTHSILCCVASPKNKLLFCGTQDGKVLIYDIPTYSLAKIIETGNQQQQHQQNSILAICLTKEEDYLFVAGSDSLVKIYDLKHDEIRCTHVIYSLVDIGDIFSINWCDDTSTVYVGAQNASILWCHVTFDSVKHHHDIDRLPHFRYDKFFDSKGPGGSQNTLQTKHDLYRRYSKNGKSKETKLVESRPEDIIRFAHNGYVYCLESVNSTIGDYKNDNGFLLSGGGDGIVNIWSFGDNTLDKLTSLENDESVLSMKIQDSLLYVGLGDCSINVWDLLTLQMIRSFQFEENIDEVLNLDVHHNSIFKVSSSGLIKLSMNSQNKSDAVLMSVQAEDGFINAVKTFDIDNKNYLMAGGSKLLTLWDITDPHDENVTSPSGPPISSSSSTSLSSNKLSNDDMLCVLKKYVSFKTISKSPQLYLEDSRHCAQFLIKLFTRFGSYQNKLLPVENGNPIVFAEFKANGSTTTSQSNKPRILWYAHYDVVDATKSEAKEWKTDPFVLTAEEGNLYARGVTDNKGPTLAAVYSVAELYKKQELNCDVVFIIEGEEECGSIGFQQVITEHKSLIGQIDWIMLSNSYWLDDLTPCLNYGLRGVINASVTIKSDKPDRHAGVDGGVSKEPTMDMMYILSKLMDPITRKIELPGFYNDVLPLTESEEKLYKKVADYLGFDTETLKVKWREPSLTIHKIQVSGPNNNTVIPQLVHATISMRIVPNQDLESIKKSLIETLHTSFKQLKSENHLQVEIFHEAEPWLGDYQNKVYSILYENISKHWQQEPLFIREGGSIPSIRFLEKCFNAQAAQIPCGQASDNAHLKDEKLRIVNLYKLRSILTDTFKELGKN</sequence>
<dbReference type="InterPro" id="IPR051458">
    <property type="entry name" value="Cyt/Met_Dipeptidase"/>
</dbReference>
<feature type="region of interest" description="Disordered" evidence="5">
    <location>
        <begin position="480"/>
        <end position="502"/>
    </location>
</feature>
<dbReference type="Gene3D" id="2.130.10.10">
    <property type="entry name" value="YVTN repeat-like/Quinoprotein amine dehydrogenase"/>
    <property type="match status" value="2"/>
</dbReference>
<dbReference type="GO" id="GO:0046872">
    <property type="term" value="F:metal ion binding"/>
    <property type="evidence" value="ECO:0007669"/>
    <property type="project" value="UniProtKB-KW"/>
</dbReference>
<dbReference type="Pfam" id="PF07687">
    <property type="entry name" value="M20_dimer"/>
    <property type="match status" value="1"/>
</dbReference>
<dbReference type="PANTHER" id="PTHR43270:SF8">
    <property type="entry name" value="DI- AND TRIPEPTIDASE DUG2-RELATED"/>
    <property type="match status" value="1"/>
</dbReference>
<comment type="similarity">
    <text evidence="1">Belongs to the peptidase M20A family.</text>
</comment>
<dbReference type="SUPFAM" id="SSF53187">
    <property type="entry name" value="Zn-dependent exopeptidases"/>
    <property type="match status" value="1"/>
</dbReference>
<dbReference type="Proteomes" id="UP000011777">
    <property type="component" value="Unassembled WGS sequence"/>
</dbReference>
<dbReference type="Gene3D" id="3.30.70.360">
    <property type="match status" value="1"/>
</dbReference>
<dbReference type="GO" id="GO:0006508">
    <property type="term" value="P:proteolysis"/>
    <property type="evidence" value="ECO:0007669"/>
    <property type="project" value="UniProtKB-KW"/>
</dbReference>
<dbReference type="PANTHER" id="PTHR43270">
    <property type="entry name" value="BETA-ALA-HIS DIPEPTIDASE"/>
    <property type="match status" value="1"/>
</dbReference>
<feature type="domain" description="Peptidase M20 dimerisation" evidence="6">
    <location>
        <begin position="697"/>
        <end position="836"/>
    </location>
</feature>
<evidence type="ECO:0000256" key="5">
    <source>
        <dbReference type="SAM" id="MobiDB-lite"/>
    </source>
</evidence>
<dbReference type="STRING" id="1245528.M3J6Y6"/>
<keyword evidence="8" id="KW-1185">Reference proteome</keyword>
<evidence type="ECO:0000259" key="6">
    <source>
        <dbReference type="Pfam" id="PF07687"/>
    </source>
</evidence>
<dbReference type="EMBL" id="AOGT01001355">
    <property type="protein sequence ID" value="EMG47843.1"/>
    <property type="molecule type" value="Genomic_DNA"/>
</dbReference>
<dbReference type="OMA" id="HATVCVD"/>
<dbReference type="HOGENOM" id="CLU_008535_0_0_1"/>
<evidence type="ECO:0000256" key="1">
    <source>
        <dbReference type="ARBA" id="ARBA00006247"/>
    </source>
</evidence>
<name>M3J6Y6_CANMX</name>
<keyword evidence="4" id="KW-0378">Hydrolase</keyword>
<gene>
    <name evidence="7" type="ORF">G210_1702</name>
</gene>
<dbReference type="SUPFAM" id="SSF50978">
    <property type="entry name" value="WD40 repeat-like"/>
    <property type="match status" value="1"/>
</dbReference>
<dbReference type="InterPro" id="IPR011650">
    <property type="entry name" value="Peptidase_M20_dimer"/>
</dbReference>